<evidence type="ECO:0000256" key="7">
    <source>
        <dbReference type="ARBA" id="ARBA00022967"/>
    </source>
</evidence>
<dbReference type="NCBIfam" id="TIGR01026">
    <property type="entry name" value="fliI_yscN"/>
    <property type="match status" value="1"/>
</dbReference>
<evidence type="ECO:0000259" key="11">
    <source>
        <dbReference type="SMART" id="SM00382"/>
    </source>
</evidence>
<dbReference type="InterPro" id="IPR000194">
    <property type="entry name" value="ATPase_F1/V1/A1_a/bsu_nucl-bd"/>
</dbReference>
<dbReference type="GO" id="GO:0005737">
    <property type="term" value="C:cytoplasm"/>
    <property type="evidence" value="ECO:0007669"/>
    <property type="project" value="UniProtKB-SubCell"/>
</dbReference>
<dbReference type="GO" id="GO:0016887">
    <property type="term" value="F:ATP hydrolysis activity"/>
    <property type="evidence" value="ECO:0007669"/>
    <property type="project" value="InterPro"/>
</dbReference>
<dbReference type="Gene3D" id="3.40.50.12240">
    <property type="match status" value="1"/>
</dbReference>
<dbReference type="InterPro" id="IPR040627">
    <property type="entry name" value="T3SS_ATPase_C"/>
</dbReference>
<dbReference type="Pfam" id="PF02874">
    <property type="entry name" value="ATP-synt_ab_N"/>
    <property type="match status" value="1"/>
</dbReference>
<dbReference type="InterPro" id="IPR003593">
    <property type="entry name" value="AAA+_ATPase"/>
</dbReference>
<dbReference type="GO" id="GO:0030257">
    <property type="term" value="C:type III protein secretion system complex"/>
    <property type="evidence" value="ECO:0007669"/>
    <property type="project" value="InterPro"/>
</dbReference>
<dbReference type="EMBL" id="FMUI01000006">
    <property type="protein sequence ID" value="SCX51276.1"/>
    <property type="molecule type" value="Genomic_DNA"/>
</dbReference>
<comment type="similarity">
    <text evidence="8">Belongs to the ATPase alpha/beta chains family. T3SS ATPase subfamily.</text>
</comment>
<comment type="catalytic activity">
    <reaction evidence="10">
        <text>ATP + H2O + cellular proteinSide 1 = ADP + phosphate + cellular proteinSide 2.</text>
        <dbReference type="EC" id="7.4.2.8"/>
    </reaction>
</comment>
<dbReference type="GO" id="GO:0030254">
    <property type="term" value="P:protein secretion by the type III secretion system"/>
    <property type="evidence" value="ECO:0007669"/>
    <property type="project" value="InterPro"/>
</dbReference>
<proteinExistence type="inferred from homology"/>
<keyword evidence="6" id="KW-0653">Protein transport</keyword>
<dbReference type="PANTHER" id="PTHR15184">
    <property type="entry name" value="ATP SYNTHASE"/>
    <property type="match status" value="1"/>
</dbReference>
<comment type="caution">
    <text evidence="12">The sequence shown here is derived from an EMBL/GenBank/DDBJ whole genome shotgun (WGS) entry which is preliminary data.</text>
</comment>
<dbReference type="SMART" id="SM00382">
    <property type="entry name" value="AAA"/>
    <property type="match status" value="1"/>
</dbReference>
<evidence type="ECO:0000256" key="8">
    <source>
        <dbReference type="ARBA" id="ARBA00024342"/>
    </source>
</evidence>
<dbReference type="CDD" id="cd01136">
    <property type="entry name" value="ATPase_flagellum-secretory_path_III"/>
    <property type="match status" value="1"/>
</dbReference>
<dbReference type="InterPro" id="IPR050053">
    <property type="entry name" value="ATPase_alpha/beta_chains"/>
</dbReference>
<comment type="subcellular location">
    <subcellularLocation>
        <location evidence="1">Cytoplasm</location>
    </subcellularLocation>
</comment>
<dbReference type="GO" id="GO:0005524">
    <property type="term" value="F:ATP binding"/>
    <property type="evidence" value="ECO:0007669"/>
    <property type="project" value="UniProtKB-KW"/>
</dbReference>
<evidence type="ECO:0000256" key="2">
    <source>
        <dbReference type="ARBA" id="ARBA00022448"/>
    </source>
</evidence>
<evidence type="ECO:0000256" key="3">
    <source>
        <dbReference type="ARBA" id="ARBA00022490"/>
    </source>
</evidence>
<organism evidence="12 13">
    <name type="scientific">Kosakonia sacchari</name>
    <dbReference type="NCBI Taxonomy" id="1158459"/>
    <lineage>
        <taxon>Bacteria</taxon>
        <taxon>Pseudomonadati</taxon>
        <taxon>Pseudomonadota</taxon>
        <taxon>Gammaproteobacteria</taxon>
        <taxon>Enterobacterales</taxon>
        <taxon>Enterobacteriaceae</taxon>
        <taxon>Kosakonia</taxon>
    </lineage>
</organism>
<accession>A0A1G4YCQ3</accession>
<name>A0A1G4YCQ3_9ENTR</name>
<dbReference type="GO" id="GO:0008564">
    <property type="term" value="F:protein-exporting ATPase activity"/>
    <property type="evidence" value="ECO:0007669"/>
    <property type="project" value="UniProtKB-EC"/>
</dbReference>
<keyword evidence="2" id="KW-0813">Transport</keyword>
<dbReference type="InterPro" id="IPR020003">
    <property type="entry name" value="ATPase_a/bsu_AS"/>
</dbReference>
<keyword evidence="3" id="KW-0963">Cytoplasm</keyword>
<evidence type="ECO:0000256" key="4">
    <source>
        <dbReference type="ARBA" id="ARBA00022741"/>
    </source>
</evidence>
<dbReference type="CDD" id="cd18117">
    <property type="entry name" value="ATP-synt_flagellum-secretory_path_III_N"/>
    <property type="match status" value="1"/>
</dbReference>
<keyword evidence="7" id="KW-1278">Translocase</keyword>
<dbReference type="FunFam" id="3.40.50.12240:FF:000002">
    <property type="entry name" value="Flagellum-specific ATP synthase FliI"/>
    <property type="match status" value="1"/>
</dbReference>
<dbReference type="Pfam" id="PF18269">
    <property type="entry name" value="T3SS_ATPase_C"/>
    <property type="match status" value="1"/>
</dbReference>
<dbReference type="AlphaFoldDB" id="A0A1G4YCQ3"/>
<dbReference type="SUPFAM" id="SSF52540">
    <property type="entry name" value="P-loop containing nucleoside triphosphate hydrolases"/>
    <property type="match status" value="1"/>
</dbReference>
<dbReference type="InterPro" id="IPR005714">
    <property type="entry name" value="ATPase_T3SS_FliI/YscN"/>
</dbReference>
<gene>
    <name evidence="12" type="ORF">SAMN02927897_02428</name>
</gene>
<keyword evidence="5" id="KW-0067">ATP-binding</keyword>
<evidence type="ECO:0000256" key="9">
    <source>
        <dbReference type="ARBA" id="ARBA00024382"/>
    </source>
</evidence>
<dbReference type="EC" id="7.4.2.8" evidence="9"/>
<evidence type="ECO:0000256" key="6">
    <source>
        <dbReference type="ARBA" id="ARBA00022927"/>
    </source>
</evidence>
<dbReference type="GO" id="GO:0046933">
    <property type="term" value="F:proton-transporting ATP synthase activity, rotational mechanism"/>
    <property type="evidence" value="ECO:0007669"/>
    <property type="project" value="TreeGrafter"/>
</dbReference>
<dbReference type="Proteomes" id="UP000183569">
    <property type="component" value="Unassembled WGS sequence"/>
</dbReference>
<evidence type="ECO:0000313" key="13">
    <source>
        <dbReference type="Proteomes" id="UP000183569"/>
    </source>
</evidence>
<evidence type="ECO:0000256" key="1">
    <source>
        <dbReference type="ARBA" id="ARBA00004496"/>
    </source>
</evidence>
<feature type="domain" description="AAA+ ATPase" evidence="11">
    <location>
        <begin position="170"/>
        <end position="351"/>
    </location>
</feature>
<evidence type="ECO:0000256" key="10">
    <source>
        <dbReference type="ARBA" id="ARBA00034006"/>
    </source>
</evidence>
<protein>
    <recommendedName>
        <fullName evidence="9">protein-secreting ATPase</fullName>
        <ecNumber evidence="9">7.4.2.8</ecNumber>
    </recommendedName>
</protein>
<dbReference type="PROSITE" id="PS00152">
    <property type="entry name" value="ATPASE_ALPHA_BETA"/>
    <property type="match status" value="1"/>
</dbReference>
<dbReference type="Pfam" id="PF00006">
    <property type="entry name" value="ATP-synt_ab"/>
    <property type="match status" value="1"/>
</dbReference>
<dbReference type="InterPro" id="IPR004100">
    <property type="entry name" value="ATPase_F1/V1/A1_a/bsu_N"/>
</dbReference>
<sequence length="457" mass="49348">MSDGWQEELARWQQATQRQLEQTEPVHIVGYVTGISGIVLQCHLPGARLGDLCLLPRTSGEPIMAEVIGFDSQEVSLAALDTLEGIKPGSEVHPLGLPHSIQVSPALKGCVFDGFGRALGGQGQAAFVDTLTARSVPVMHNVTLATDRLCIETPLYTGLSSIDGLLTLGAGQRAGIFAGAGCGKTTLLAELARNIPCDTIVFCLTGERGRELREFMDRELDEALRQRTVLVCATSDRSSMERVRAAFTATAIAEGFRQQGESTLLIVDSLTRLARAQREIGLANGEPPGRNGFPPSVYNLLSRLVERSGRTRQGTITALYSVLVEQDSMQDPIADEVRSLVDGHIILSRKLAEQGLYPAIDVAASLSRVMNAITGTEQQTIATHIRQLMTAYADVEMLIRLGEYQTGSDPFTDYAVAVKPALDNILKQSLRAPRAPEITLNRLREVVENAPGPQGVL</sequence>
<evidence type="ECO:0000256" key="5">
    <source>
        <dbReference type="ARBA" id="ARBA00022840"/>
    </source>
</evidence>
<dbReference type="PANTHER" id="PTHR15184:SF9">
    <property type="entry name" value="SPI-1 TYPE 3 SECRETION SYSTEM ATPASE"/>
    <property type="match status" value="1"/>
</dbReference>
<evidence type="ECO:0000313" key="12">
    <source>
        <dbReference type="EMBL" id="SCX51276.1"/>
    </source>
</evidence>
<keyword evidence="4" id="KW-0547">Nucleotide-binding</keyword>
<reference evidence="12 13" key="1">
    <citation type="submission" date="2016-10" db="EMBL/GenBank/DDBJ databases">
        <authorList>
            <person name="Varghese N."/>
            <person name="Submissions S."/>
        </authorList>
    </citation>
    <scope>NUCLEOTIDE SEQUENCE [LARGE SCALE GENOMIC DNA]</scope>
    <source>
        <strain evidence="12 13">CGMCC 1.12102</strain>
    </source>
</reference>
<dbReference type="InterPro" id="IPR027417">
    <property type="entry name" value="P-loop_NTPase"/>
</dbReference>